<evidence type="ECO:0000313" key="3">
    <source>
        <dbReference type="EMBL" id="PIB73420.1"/>
    </source>
</evidence>
<evidence type="ECO:0000259" key="1">
    <source>
        <dbReference type="Pfam" id="PF13577"/>
    </source>
</evidence>
<organism evidence="2 4">
    <name type="scientific">Mycobacterium celatum</name>
    <dbReference type="NCBI Taxonomy" id="28045"/>
    <lineage>
        <taxon>Bacteria</taxon>
        <taxon>Bacillati</taxon>
        <taxon>Actinomycetota</taxon>
        <taxon>Actinomycetes</taxon>
        <taxon>Mycobacteriales</taxon>
        <taxon>Mycobacteriaceae</taxon>
        <taxon>Mycobacterium</taxon>
    </lineage>
</organism>
<name>A0A1X1RU58_MYCCE</name>
<reference evidence="3 5" key="2">
    <citation type="journal article" date="2017" name="Infect. Genet. Evol.">
        <title>The new phylogeny of the genus Mycobacterium: The old and the news.</title>
        <authorList>
            <person name="Tortoli E."/>
            <person name="Fedrizzi T."/>
            <person name="Meehan C.J."/>
            <person name="Trovato A."/>
            <person name="Grottola A."/>
            <person name="Giacobazzi E."/>
            <person name="Serpini G.F."/>
            <person name="Tagliazucchi S."/>
            <person name="Fabio A."/>
            <person name="Bettua C."/>
            <person name="Bertorelli R."/>
            <person name="Frascaro F."/>
            <person name="De Sanctis V."/>
            <person name="Pecorari M."/>
            <person name="Jousson O."/>
            <person name="Segata N."/>
            <person name="Cirillo D.M."/>
        </authorList>
    </citation>
    <scope>NUCLEOTIDE SEQUENCE [LARGE SCALE GENOMIC DNA]</scope>
    <source>
        <strain evidence="3 5">NCTC 12882</strain>
    </source>
</reference>
<comment type="caution">
    <text evidence="2">The sequence shown here is derived from an EMBL/GenBank/DDBJ whole genome shotgun (WGS) entry which is preliminary data.</text>
</comment>
<dbReference type="EMBL" id="LQOM01000017">
    <property type="protein sequence ID" value="ORV17931.1"/>
    <property type="molecule type" value="Genomic_DNA"/>
</dbReference>
<dbReference type="Proteomes" id="UP000193907">
    <property type="component" value="Unassembled WGS sequence"/>
</dbReference>
<keyword evidence="4" id="KW-1185">Reference proteome</keyword>
<dbReference type="InterPro" id="IPR032710">
    <property type="entry name" value="NTF2-like_dom_sf"/>
</dbReference>
<proteinExistence type="predicted"/>
<dbReference type="AlphaFoldDB" id="A0A1X1RU58"/>
<dbReference type="InterPro" id="IPR037401">
    <property type="entry name" value="SnoaL-like"/>
</dbReference>
<reference evidence="2 4" key="1">
    <citation type="submission" date="2016-01" db="EMBL/GenBank/DDBJ databases">
        <title>The new phylogeny of the genus Mycobacterium.</title>
        <authorList>
            <person name="Tarcisio F."/>
            <person name="Conor M."/>
            <person name="Antonella G."/>
            <person name="Elisabetta G."/>
            <person name="Giulia F.S."/>
            <person name="Sara T."/>
            <person name="Anna F."/>
            <person name="Clotilde B."/>
            <person name="Roberto B."/>
            <person name="Veronica D.S."/>
            <person name="Fabio R."/>
            <person name="Monica P."/>
            <person name="Olivier J."/>
            <person name="Enrico T."/>
            <person name="Nicola S."/>
        </authorList>
    </citation>
    <scope>NUCLEOTIDE SEQUENCE [LARGE SCALE GENOMIC DNA]</scope>
    <source>
        <strain evidence="2 4">DSM 44243</strain>
    </source>
</reference>
<dbReference type="SUPFAM" id="SSF54427">
    <property type="entry name" value="NTF2-like"/>
    <property type="match status" value="1"/>
</dbReference>
<accession>A0A1X1RU58</accession>
<gene>
    <name evidence="2" type="ORF">AWB95_05700</name>
    <name evidence="3" type="ORF">CQY23_23085</name>
</gene>
<dbReference type="EMBL" id="PDKV01000053">
    <property type="protein sequence ID" value="PIB73420.1"/>
    <property type="molecule type" value="Genomic_DNA"/>
</dbReference>
<evidence type="ECO:0000313" key="4">
    <source>
        <dbReference type="Proteomes" id="UP000193907"/>
    </source>
</evidence>
<protein>
    <recommendedName>
        <fullName evidence="1">SnoaL-like domain-containing protein</fullName>
    </recommendedName>
</protein>
<dbReference type="Proteomes" id="UP000230971">
    <property type="component" value="Unassembled WGS sequence"/>
</dbReference>
<dbReference type="OrthoDB" id="2860904at2"/>
<dbReference type="Gene3D" id="3.10.450.50">
    <property type="match status" value="1"/>
</dbReference>
<sequence length="183" mass="20719">MTNLPAVALDSTVDPADRASAVDFINRVNLLFDAWDIDAMVEAFLPDSVTYHTHGINRGRAETRRFFQEMYPYSVPGVSRIATNQIVDRDGDDGVIVRYHNLLIRYAPEQTGPKVVRGDVPDGPDDLPAIWVYSAMTDRLRRTEGGWRIFERHIGTTTMNDRLRPAPSRPGFMDPYLPRAASW</sequence>
<dbReference type="Pfam" id="PF13577">
    <property type="entry name" value="SnoaL_4"/>
    <property type="match status" value="1"/>
</dbReference>
<evidence type="ECO:0000313" key="2">
    <source>
        <dbReference type="EMBL" id="ORV17931.1"/>
    </source>
</evidence>
<evidence type="ECO:0000313" key="5">
    <source>
        <dbReference type="Proteomes" id="UP000230971"/>
    </source>
</evidence>
<feature type="domain" description="SnoaL-like" evidence="1">
    <location>
        <begin position="16"/>
        <end position="153"/>
    </location>
</feature>